<evidence type="ECO:0000313" key="1">
    <source>
        <dbReference type="EMBL" id="MBB4676649.1"/>
    </source>
</evidence>
<accession>A0A7W7C8R9</accession>
<comment type="caution">
    <text evidence="1">The sequence shown here is derived from an EMBL/GenBank/DDBJ whole genome shotgun (WGS) entry which is preliminary data.</text>
</comment>
<gene>
    <name evidence="1" type="ORF">HNR67_002767</name>
</gene>
<dbReference type="AlphaFoldDB" id="A0A7W7C8R9"/>
<name>A0A7W7C8R9_9PSEU</name>
<proteinExistence type="predicted"/>
<evidence type="ECO:0000313" key="2">
    <source>
        <dbReference type="Proteomes" id="UP000533598"/>
    </source>
</evidence>
<reference evidence="1 2" key="1">
    <citation type="submission" date="2020-08" db="EMBL/GenBank/DDBJ databases">
        <title>Sequencing the genomes of 1000 actinobacteria strains.</title>
        <authorList>
            <person name="Klenk H.-P."/>
        </authorList>
    </citation>
    <scope>NUCLEOTIDE SEQUENCE [LARGE SCALE GENOMIC DNA]</scope>
    <source>
        <strain evidence="1 2">DSM 44230</strain>
    </source>
</reference>
<dbReference type="EMBL" id="JACHMH010000001">
    <property type="protein sequence ID" value="MBB4676649.1"/>
    <property type="molecule type" value="Genomic_DNA"/>
</dbReference>
<sequence length="57" mass="6336">MTIPDASTLAELIEDCAEIPPVLRPSEHLLPLPRREASWQVNEVCSAQVKEMDDYGA</sequence>
<keyword evidence="2" id="KW-1185">Reference proteome</keyword>
<protein>
    <submittedName>
        <fullName evidence="1">Uncharacterized protein</fullName>
    </submittedName>
</protein>
<organism evidence="1 2">
    <name type="scientific">Crossiella cryophila</name>
    <dbReference type="NCBI Taxonomy" id="43355"/>
    <lineage>
        <taxon>Bacteria</taxon>
        <taxon>Bacillati</taxon>
        <taxon>Actinomycetota</taxon>
        <taxon>Actinomycetes</taxon>
        <taxon>Pseudonocardiales</taxon>
        <taxon>Pseudonocardiaceae</taxon>
        <taxon>Crossiella</taxon>
    </lineage>
</organism>
<dbReference type="RefSeq" id="WP_221491516.1">
    <property type="nucleotide sequence ID" value="NZ_BAAAUI010000042.1"/>
</dbReference>
<dbReference type="Proteomes" id="UP000533598">
    <property type="component" value="Unassembled WGS sequence"/>
</dbReference>